<feature type="transmembrane region" description="Helical" evidence="2">
    <location>
        <begin position="139"/>
        <end position="163"/>
    </location>
</feature>
<dbReference type="GO" id="GO:0016020">
    <property type="term" value="C:membrane"/>
    <property type="evidence" value="ECO:0007669"/>
    <property type="project" value="InterPro"/>
</dbReference>
<sequence>GTTVLMALSVFMTNMSALLPVSSDQLPLLVLYIFILLIISLLTVVTSIIIVFLHHKEEQQDNHLRAKTKLNSIFHKVTLVNRAVSAIDNGKNSKSTNKVQPLSTVSEDSDQSPSFADDHQTTHSQVHPQSNRYKMIGKYIDLVSLIIFFTVWLSITVGFMYYISS</sequence>
<dbReference type="EMBL" id="HACG01051493">
    <property type="protein sequence ID" value="CEK98364.1"/>
    <property type="molecule type" value="Transcribed_RNA"/>
</dbReference>
<dbReference type="InterPro" id="IPR036719">
    <property type="entry name" value="Neuro-gated_channel_TM_sf"/>
</dbReference>
<evidence type="ECO:0000256" key="2">
    <source>
        <dbReference type="SAM" id="Phobius"/>
    </source>
</evidence>
<reference evidence="4" key="1">
    <citation type="submission" date="2014-12" db="EMBL/GenBank/DDBJ databases">
        <title>Insight into the proteome of Arion vulgaris.</title>
        <authorList>
            <person name="Aradska J."/>
            <person name="Bulat T."/>
            <person name="Smidak R."/>
            <person name="Sarate P."/>
            <person name="Gangsoo J."/>
            <person name="Sialana F."/>
            <person name="Bilban M."/>
            <person name="Lubec G."/>
        </authorList>
    </citation>
    <scope>NUCLEOTIDE SEQUENCE</scope>
    <source>
        <tissue evidence="4">Skin</tissue>
    </source>
</reference>
<feature type="transmembrane region" description="Helical" evidence="2">
    <location>
        <begin position="29"/>
        <end position="53"/>
    </location>
</feature>
<name>A0A0B7BYS3_9EUPU</name>
<dbReference type="Pfam" id="PF02932">
    <property type="entry name" value="Neur_chan_memb"/>
    <property type="match status" value="1"/>
</dbReference>
<evidence type="ECO:0000313" key="4">
    <source>
        <dbReference type="EMBL" id="CEK98364.1"/>
    </source>
</evidence>
<keyword evidence="2" id="KW-0812">Transmembrane</keyword>
<keyword evidence="2" id="KW-1133">Transmembrane helix</keyword>
<proteinExistence type="predicted"/>
<gene>
    <name evidence="4" type="primary">ORF218525</name>
</gene>
<organism evidence="4">
    <name type="scientific">Arion vulgaris</name>
    <dbReference type="NCBI Taxonomy" id="1028688"/>
    <lineage>
        <taxon>Eukaryota</taxon>
        <taxon>Metazoa</taxon>
        <taxon>Spiralia</taxon>
        <taxon>Lophotrochozoa</taxon>
        <taxon>Mollusca</taxon>
        <taxon>Gastropoda</taxon>
        <taxon>Heterobranchia</taxon>
        <taxon>Euthyneura</taxon>
        <taxon>Panpulmonata</taxon>
        <taxon>Eupulmonata</taxon>
        <taxon>Stylommatophora</taxon>
        <taxon>Helicina</taxon>
        <taxon>Arionoidea</taxon>
        <taxon>Arionidae</taxon>
        <taxon>Arion</taxon>
    </lineage>
</organism>
<feature type="non-terminal residue" evidence="4">
    <location>
        <position position="1"/>
    </location>
</feature>
<dbReference type="AlphaFoldDB" id="A0A0B7BYS3"/>
<evidence type="ECO:0000256" key="1">
    <source>
        <dbReference type="SAM" id="MobiDB-lite"/>
    </source>
</evidence>
<feature type="compositionally biased region" description="Polar residues" evidence="1">
    <location>
        <begin position="91"/>
        <end position="114"/>
    </location>
</feature>
<keyword evidence="2" id="KW-0472">Membrane</keyword>
<dbReference type="InterPro" id="IPR038050">
    <property type="entry name" value="Neuro_actylchol_rec"/>
</dbReference>
<evidence type="ECO:0000259" key="3">
    <source>
        <dbReference type="Pfam" id="PF02932"/>
    </source>
</evidence>
<feature type="region of interest" description="Disordered" evidence="1">
    <location>
        <begin position="91"/>
        <end position="127"/>
    </location>
</feature>
<dbReference type="GO" id="GO:0006811">
    <property type="term" value="P:monoatomic ion transport"/>
    <property type="evidence" value="ECO:0007669"/>
    <property type="project" value="InterPro"/>
</dbReference>
<feature type="domain" description="Neurotransmitter-gated ion-channel transmembrane" evidence="3">
    <location>
        <begin position="1"/>
        <end position="118"/>
    </location>
</feature>
<accession>A0A0B7BYS3</accession>
<dbReference type="InterPro" id="IPR006029">
    <property type="entry name" value="Neurotrans-gated_channel_TM"/>
</dbReference>
<dbReference type="Gene3D" id="1.20.58.390">
    <property type="entry name" value="Neurotransmitter-gated ion-channel transmembrane domain"/>
    <property type="match status" value="1"/>
</dbReference>
<dbReference type="SUPFAM" id="SSF90112">
    <property type="entry name" value="Neurotransmitter-gated ion-channel transmembrane pore"/>
    <property type="match status" value="1"/>
</dbReference>
<protein>
    <recommendedName>
        <fullName evidence="3">Neurotransmitter-gated ion-channel transmembrane domain-containing protein</fullName>
    </recommendedName>
</protein>